<evidence type="ECO:0000256" key="1">
    <source>
        <dbReference type="SAM" id="MobiDB-lite"/>
    </source>
</evidence>
<feature type="compositionally biased region" description="Low complexity" evidence="1">
    <location>
        <begin position="283"/>
        <end position="304"/>
    </location>
</feature>
<dbReference type="EMBL" id="KN833018">
    <property type="protein sequence ID" value="KIM78176.1"/>
    <property type="molecule type" value="Genomic_DNA"/>
</dbReference>
<feature type="compositionally biased region" description="Low complexity" evidence="1">
    <location>
        <begin position="351"/>
        <end position="374"/>
    </location>
</feature>
<sequence>MEHHHFSWTDSVQAAFSSCLPCLRTSHSDTDSLPPNDDNSYGNGTRGVRRARPNELEGLLADVGDTDTDGETLSLHSNIGNGERRRKRRRGIKRITVFGWNLFGRPPIQLPDDDGEDELLRCRRDRRKPTTSTSSSNSTLDSDAAPLDPAAIENLQITSAQLDERAAAADAEDKRLKEERRQLRRERKEVQKMARALALANSEAGSRVGDGFEGFPGSGTGSGQPQISSPFQSPPPSEPPAQLTNKDAGLGGIAAFFKGESIAEADSDDADLGGQSYARRTTSGNSNGSDSRSRSSASQSNPDQLARYNHHYMNPQPSPHMVPLPGSARSDSFSTPTEPPRKTKSSKKSKSQSSTSHSSKRSSSTSQSPSLPSPVGTTFPVNPTVVLPHSSLSFSTPREEFEGFPIDSGDSLGFPSPGIGGGRGKGRDMGAFLADRGDA</sequence>
<feature type="region of interest" description="Disordered" evidence="1">
    <location>
        <begin position="122"/>
        <end position="145"/>
    </location>
</feature>
<dbReference type="OrthoDB" id="3255924at2759"/>
<protein>
    <submittedName>
        <fullName evidence="2">Uncharacterized protein</fullName>
    </submittedName>
</protein>
<dbReference type="Proteomes" id="UP000054166">
    <property type="component" value="Unassembled WGS sequence"/>
</dbReference>
<keyword evidence="3" id="KW-1185">Reference proteome</keyword>
<dbReference type="InParanoid" id="A0A0C3FE77"/>
<feature type="compositionally biased region" description="Low complexity" evidence="1">
    <location>
        <begin position="130"/>
        <end position="145"/>
    </location>
</feature>
<organism evidence="2 3">
    <name type="scientific">Piloderma croceum (strain F 1598)</name>
    <dbReference type="NCBI Taxonomy" id="765440"/>
    <lineage>
        <taxon>Eukaryota</taxon>
        <taxon>Fungi</taxon>
        <taxon>Dikarya</taxon>
        <taxon>Basidiomycota</taxon>
        <taxon>Agaricomycotina</taxon>
        <taxon>Agaricomycetes</taxon>
        <taxon>Agaricomycetidae</taxon>
        <taxon>Atheliales</taxon>
        <taxon>Atheliaceae</taxon>
        <taxon>Piloderma</taxon>
    </lineage>
</organism>
<reference evidence="3" key="2">
    <citation type="submission" date="2015-01" db="EMBL/GenBank/DDBJ databases">
        <title>Evolutionary Origins and Diversification of the Mycorrhizal Mutualists.</title>
        <authorList>
            <consortium name="DOE Joint Genome Institute"/>
            <consortium name="Mycorrhizal Genomics Consortium"/>
            <person name="Kohler A."/>
            <person name="Kuo A."/>
            <person name="Nagy L.G."/>
            <person name="Floudas D."/>
            <person name="Copeland A."/>
            <person name="Barry K.W."/>
            <person name="Cichocki N."/>
            <person name="Veneault-Fourrey C."/>
            <person name="LaButti K."/>
            <person name="Lindquist E.A."/>
            <person name="Lipzen A."/>
            <person name="Lundell T."/>
            <person name="Morin E."/>
            <person name="Murat C."/>
            <person name="Riley R."/>
            <person name="Ohm R."/>
            <person name="Sun H."/>
            <person name="Tunlid A."/>
            <person name="Henrissat B."/>
            <person name="Grigoriev I.V."/>
            <person name="Hibbett D.S."/>
            <person name="Martin F."/>
        </authorList>
    </citation>
    <scope>NUCLEOTIDE SEQUENCE [LARGE SCALE GENOMIC DNA]</scope>
    <source>
        <strain evidence="3">F 1598</strain>
    </source>
</reference>
<feature type="region of interest" description="Disordered" evidence="1">
    <location>
        <begin position="266"/>
        <end position="382"/>
    </location>
</feature>
<dbReference type="HOGENOM" id="CLU_047147_0_0_1"/>
<feature type="region of interest" description="Disordered" evidence="1">
    <location>
        <begin position="201"/>
        <end position="248"/>
    </location>
</feature>
<name>A0A0C3FE77_PILCF</name>
<proteinExistence type="predicted"/>
<dbReference type="STRING" id="765440.A0A0C3FE77"/>
<feature type="compositionally biased region" description="Polar residues" evidence="1">
    <location>
        <begin position="31"/>
        <end position="43"/>
    </location>
</feature>
<gene>
    <name evidence="2" type="ORF">PILCRDRAFT_597932</name>
</gene>
<evidence type="ECO:0000313" key="2">
    <source>
        <dbReference type="EMBL" id="KIM78176.1"/>
    </source>
</evidence>
<feature type="compositionally biased region" description="Gly residues" evidence="1">
    <location>
        <begin position="211"/>
        <end position="222"/>
    </location>
</feature>
<feature type="region of interest" description="Disordered" evidence="1">
    <location>
        <begin position="26"/>
        <end position="87"/>
    </location>
</feature>
<dbReference type="AlphaFoldDB" id="A0A0C3FE77"/>
<accession>A0A0C3FE77</accession>
<reference evidence="2 3" key="1">
    <citation type="submission" date="2014-04" db="EMBL/GenBank/DDBJ databases">
        <authorList>
            <consortium name="DOE Joint Genome Institute"/>
            <person name="Kuo A."/>
            <person name="Tarkka M."/>
            <person name="Buscot F."/>
            <person name="Kohler A."/>
            <person name="Nagy L.G."/>
            <person name="Floudas D."/>
            <person name="Copeland A."/>
            <person name="Barry K.W."/>
            <person name="Cichocki N."/>
            <person name="Veneault-Fourrey C."/>
            <person name="LaButti K."/>
            <person name="Lindquist E.A."/>
            <person name="Lipzen A."/>
            <person name="Lundell T."/>
            <person name="Morin E."/>
            <person name="Murat C."/>
            <person name="Sun H."/>
            <person name="Tunlid A."/>
            <person name="Henrissat B."/>
            <person name="Grigoriev I.V."/>
            <person name="Hibbett D.S."/>
            <person name="Martin F."/>
            <person name="Nordberg H.P."/>
            <person name="Cantor M.N."/>
            <person name="Hua S.X."/>
        </authorList>
    </citation>
    <scope>NUCLEOTIDE SEQUENCE [LARGE SCALE GENOMIC DNA]</scope>
    <source>
        <strain evidence="2 3">F 1598</strain>
    </source>
</reference>
<evidence type="ECO:0000313" key="3">
    <source>
        <dbReference type="Proteomes" id="UP000054166"/>
    </source>
</evidence>
<feature type="region of interest" description="Disordered" evidence="1">
    <location>
        <begin position="395"/>
        <end position="429"/>
    </location>
</feature>